<proteinExistence type="predicted"/>
<comment type="caution">
    <text evidence="2">The sequence shown here is derived from an EMBL/GenBank/DDBJ whole genome shotgun (WGS) entry which is preliminary data.</text>
</comment>
<sequence length="105" mass="12203">MKKTSQLLRHLLNPAISMIMGTQKIAQLVNEHEELQKLYREIRQKHIPLMVSPKYLHYQSTENEYMDAPIIMNELKAPIETYKGFKNPGPDQITTPALRKLSDVD</sequence>
<dbReference type="EMBL" id="JABSTR010000011">
    <property type="protein sequence ID" value="KAH9381634.1"/>
    <property type="molecule type" value="Genomic_DNA"/>
</dbReference>
<dbReference type="AlphaFoldDB" id="A0A9J6H1N3"/>
<evidence type="ECO:0000313" key="3">
    <source>
        <dbReference type="Proteomes" id="UP000821853"/>
    </source>
</evidence>
<evidence type="ECO:0000313" key="2">
    <source>
        <dbReference type="EMBL" id="KAH9381634.1"/>
    </source>
</evidence>
<name>A0A9J6H1N3_HAELO</name>
<reference evidence="2 3" key="1">
    <citation type="journal article" date="2020" name="Cell">
        <title>Large-Scale Comparative Analyses of Tick Genomes Elucidate Their Genetic Diversity and Vector Capacities.</title>
        <authorList>
            <consortium name="Tick Genome and Microbiome Consortium (TIGMIC)"/>
            <person name="Jia N."/>
            <person name="Wang J."/>
            <person name="Shi W."/>
            <person name="Du L."/>
            <person name="Sun Y."/>
            <person name="Zhan W."/>
            <person name="Jiang J.F."/>
            <person name="Wang Q."/>
            <person name="Zhang B."/>
            <person name="Ji P."/>
            <person name="Bell-Sakyi L."/>
            <person name="Cui X.M."/>
            <person name="Yuan T.T."/>
            <person name="Jiang B.G."/>
            <person name="Yang W.F."/>
            <person name="Lam T.T."/>
            <person name="Chang Q.C."/>
            <person name="Ding S.J."/>
            <person name="Wang X.J."/>
            <person name="Zhu J.G."/>
            <person name="Ruan X.D."/>
            <person name="Zhao L."/>
            <person name="Wei J.T."/>
            <person name="Ye R.Z."/>
            <person name="Que T.C."/>
            <person name="Du C.H."/>
            <person name="Zhou Y.H."/>
            <person name="Cheng J.X."/>
            <person name="Dai P.F."/>
            <person name="Guo W.B."/>
            <person name="Han X.H."/>
            <person name="Huang E.J."/>
            <person name="Li L.F."/>
            <person name="Wei W."/>
            <person name="Gao Y.C."/>
            <person name="Liu J.Z."/>
            <person name="Shao H.Z."/>
            <person name="Wang X."/>
            <person name="Wang C.C."/>
            <person name="Yang T.C."/>
            <person name="Huo Q.B."/>
            <person name="Li W."/>
            <person name="Chen H.Y."/>
            <person name="Chen S.E."/>
            <person name="Zhou L.G."/>
            <person name="Ni X.B."/>
            <person name="Tian J.H."/>
            <person name="Sheng Y."/>
            <person name="Liu T."/>
            <person name="Pan Y.S."/>
            <person name="Xia L.Y."/>
            <person name="Li J."/>
            <person name="Zhao F."/>
            <person name="Cao W.C."/>
        </authorList>
    </citation>
    <scope>NUCLEOTIDE SEQUENCE [LARGE SCALE GENOMIC DNA]</scope>
    <source>
        <strain evidence="2">HaeL-2018</strain>
    </source>
</reference>
<dbReference type="Proteomes" id="UP000821853">
    <property type="component" value="Chromosome 9"/>
</dbReference>
<protein>
    <submittedName>
        <fullName evidence="2">Uncharacterized protein</fullName>
    </submittedName>
</protein>
<feature type="region of interest" description="Disordered" evidence="1">
    <location>
        <begin position="83"/>
        <end position="105"/>
    </location>
</feature>
<evidence type="ECO:0000256" key="1">
    <source>
        <dbReference type="SAM" id="MobiDB-lite"/>
    </source>
</evidence>
<gene>
    <name evidence="2" type="ORF">HPB48_021335</name>
</gene>
<organism evidence="2 3">
    <name type="scientific">Haemaphysalis longicornis</name>
    <name type="common">Bush tick</name>
    <dbReference type="NCBI Taxonomy" id="44386"/>
    <lineage>
        <taxon>Eukaryota</taxon>
        <taxon>Metazoa</taxon>
        <taxon>Ecdysozoa</taxon>
        <taxon>Arthropoda</taxon>
        <taxon>Chelicerata</taxon>
        <taxon>Arachnida</taxon>
        <taxon>Acari</taxon>
        <taxon>Parasitiformes</taxon>
        <taxon>Ixodida</taxon>
        <taxon>Ixodoidea</taxon>
        <taxon>Ixodidae</taxon>
        <taxon>Haemaphysalinae</taxon>
        <taxon>Haemaphysalis</taxon>
    </lineage>
</organism>
<keyword evidence="3" id="KW-1185">Reference proteome</keyword>
<dbReference type="VEuPathDB" id="VectorBase:HLOH_052465"/>
<accession>A0A9J6H1N3</accession>